<dbReference type="CDD" id="cd00146">
    <property type="entry name" value="PKD"/>
    <property type="match status" value="1"/>
</dbReference>
<feature type="signal peptide" evidence="3">
    <location>
        <begin position="1"/>
        <end position="30"/>
    </location>
</feature>
<protein>
    <recommendedName>
        <fullName evidence="8">Glucose/arabinose dehydrogenase</fullName>
    </recommendedName>
</protein>
<dbReference type="PROSITE" id="PS51175">
    <property type="entry name" value="CBM6"/>
    <property type="match status" value="1"/>
</dbReference>
<keyword evidence="1 3" id="KW-0732">Signal</keyword>
<dbReference type="SUPFAM" id="SSF50952">
    <property type="entry name" value="Soluble quinoprotein glucose dehydrogenase"/>
    <property type="match status" value="1"/>
</dbReference>
<organism evidence="6 7">
    <name type="scientific">Saccharopolyspora erythraea</name>
    <name type="common">Streptomyces erythraeus</name>
    <dbReference type="NCBI Taxonomy" id="1836"/>
    <lineage>
        <taxon>Bacteria</taxon>
        <taxon>Bacillati</taxon>
        <taxon>Actinomycetota</taxon>
        <taxon>Actinomycetes</taxon>
        <taxon>Pseudonocardiales</taxon>
        <taxon>Pseudonocardiaceae</taxon>
        <taxon>Saccharopolyspora</taxon>
    </lineage>
</organism>
<dbReference type="InterPro" id="IPR022409">
    <property type="entry name" value="PKD/Chitinase_dom"/>
</dbReference>
<dbReference type="PANTHER" id="PTHR19328:SF75">
    <property type="entry name" value="ALDOSE SUGAR DEHYDROGENASE YLII"/>
    <property type="match status" value="1"/>
</dbReference>
<dbReference type="InterPro" id="IPR011042">
    <property type="entry name" value="6-blade_b-propeller_TolB-like"/>
</dbReference>
<feature type="domain" description="CBM6" evidence="5">
    <location>
        <begin position="686"/>
        <end position="816"/>
    </location>
</feature>
<evidence type="ECO:0000256" key="3">
    <source>
        <dbReference type="SAM" id="SignalP"/>
    </source>
</evidence>
<keyword evidence="7" id="KW-1185">Reference proteome</keyword>
<evidence type="ECO:0000256" key="1">
    <source>
        <dbReference type="ARBA" id="ARBA00022729"/>
    </source>
</evidence>
<dbReference type="InterPro" id="IPR013783">
    <property type="entry name" value="Ig-like_fold"/>
</dbReference>
<evidence type="ECO:0000256" key="2">
    <source>
        <dbReference type="SAM" id="MobiDB-lite"/>
    </source>
</evidence>
<evidence type="ECO:0008006" key="8">
    <source>
        <dbReference type="Google" id="ProtNLM"/>
    </source>
</evidence>
<name>A0ABN1EDV8_SACER</name>
<dbReference type="Gene3D" id="2.60.40.10">
    <property type="entry name" value="Immunoglobulins"/>
    <property type="match status" value="1"/>
</dbReference>
<dbReference type="InterPro" id="IPR035986">
    <property type="entry name" value="PKD_dom_sf"/>
</dbReference>
<dbReference type="Proteomes" id="UP001500729">
    <property type="component" value="Unassembled WGS sequence"/>
</dbReference>
<gene>
    <name evidence="6" type="ORF">GCM10009533_70130</name>
</gene>
<dbReference type="InterPro" id="IPR008979">
    <property type="entry name" value="Galactose-bd-like_sf"/>
</dbReference>
<dbReference type="InterPro" id="IPR000601">
    <property type="entry name" value="PKD_dom"/>
</dbReference>
<evidence type="ECO:0000259" key="5">
    <source>
        <dbReference type="PROSITE" id="PS51175"/>
    </source>
</evidence>
<dbReference type="InterPro" id="IPR005084">
    <property type="entry name" value="CBM6"/>
</dbReference>
<dbReference type="SUPFAM" id="SSF49299">
    <property type="entry name" value="PKD domain"/>
    <property type="match status" value="1"/>
</dbReference>
<dbReference type="InterPro" id="IPR011041">
    <property type="entry name" value="Quinoprot_gluc/sorb_DH_b-prop"/>
</dbReference>
<dbReference type="SMART" id="SM00089">
    <property type="entry name" value="PKD"/>
    <property type="match status" value="1"/>
</dbReference>
<comment type="caution">
    <text evidence="6">The sequence shown here is derived from an EMBL/GenBank/DDBJ whole genome shotgun (WGS) entry which is preliminary data.</text>
</comment>
<sequence>MVRTPRRLRLRTVAAAVLATTAMTAATAVAAPPPPAPPDTAFDQITLAKGESKVGEPMALAVLPDRRVLHSSRDGAVFLTTPDATTVRAGTIPVYNHDEDGLQGIAVDPDFVRNRWVYVYYAPPLDTPAGDAPEEGTPQDFAPFEGHNLLSRFKLTDAGTLDMASEQAILRVPTQRGTCCHAGGEIDFDARGNLLLSTGDDTNPFSSDGYAPIDERPDRNPAFDAQRSSANTNDLRGKILRIDVQDDGTYRIPQGNLFPAGTDKTRPEIYAMGFRNPFRFTVDRETGWIHLGEYGPDAGSADPARGPGGLVEYNVIKGPGNYGWPYCIGDNQPFVDYDFATGQSGQPFDCAAPKNLSPHNTGLVDLPPVQPAWLPYDDDSVPELGSGPESPMGGPVYRFDPSLKSPVKFPRYFDGKVLNYEWDRGWIKEFTLGREGELQGIRPFFESMELVRPMNIEFGPDGALYVLDYGSSYFGGAPDSALYRIDQNPGSKTPKVQVSADKVSSGQAPLTVNFDPAGTEDPEGGQLSYAWDFNNDGTVDSTEAGPVSFTYDQRGAHTAKLAVTDPDGRTGYASVQIVVGNTPPQVEIELPPDGGVFAFGEQVPFRVRATDAEDGEIDCSRMELSYALGHDSHAHPLSEESGCEGVIETPADEGHGLDADVFGVITASYTDNGAEGLPPVEGSGRVTLQPKHKQAEFFTESQGVEVVEEAGAEGGSKVGAVDDSDWISFSPVNLTGIDGIGYRVSAAGPGGTIEVRAGAPDGELLHTAQVPTTGGGDRYVDIEPVAVTAPGTPGPLFLVFRGGGTGLFELDAVKFHGAGVSQPVPPDDAAARAQGDLPR</sequence>
<proteinExistence type="predicted"/>
<dbReference type="SUPFAM" id="SSF49785">
    <property type="entry name" value="Galactose-binding domain-like"/>
    <property type="match status" value="1"/>
</dbReference>
<dbReference type="Gene3D" id="2.60.120.260">
    <property type="entry name" value="Galactose-binding domain-like"/>
    <property type="match status" value="1"/>
</dbReference>
<dbReference type="InterPro" id="IPR006584">
    <property type="entry name" value="Cellulose-bd_IV"/>
</dbReference>
<dbReference type="Gene3D" id="2.120.10.30">
    <property type="entry name" value="TolB, C-terminal domain"/>
    <property type="match status" value="1"/>
</dbReference>
<dbReference type="CDD" id="cd04084">
    <property type="entry name" value="CBM6_xylanase-like"/>
    <property type="match status" value="1"/>
</dbReference>
<dbReference type="PROSITE" id="PS50093">
    <property type="entry name" value="PKD"/>
    <property type="match status" value="1"/>
</dbReference>
<dbReference type="RefSeq" id="WP_308196707.1">
    <property type="nucleotide sequence ID" value="NZ_BAAAGS010000107.1"/>
</dbReference>
<evidence type="ECO:0000259" key="4">
    <source>
        <dbReference type="PROSITE" id="PS50093"/>
    </source>
</evidence>
<evidence type="ECO:0000313" key="6">
    <source>
        <dbReference type="EMBL" id="GAA0563933.1"/>
    </source>
</evidence>
<feature type="domain" description="PKD" evidence="4">
    <location>
        <begin position="504"/>
        <end position="579"/>
    </location>
</feature>
<feature type="region of interest" description="Disordered" evidence="2">
    <location>
        <begin position="819"/>
        <end position="839"/>
    </location>
</feature>
<dbReference type="Pfam" id="PF03422">
    <property type="entry name" value="CBM_6"/>
    <property type="match status" value="1"/>
</dbReference>
<feature type="chain" id="PRO_5045393644" description="Glucose/arabinose dehydrogenase" evidence="3">
    <location>
        <begin position="31"/>
        <end position="839"/>
    </location>
</feature>
<dbReference type="SMART" id="SM00606">
    <property type="entry name" value="CBD_IV"/>
    <property type="match status" value="1"/>
</dbReference>
<dbReference type="Pfam" id="PF18911">
    <property type="entry name" value="PKD_4"/>
    <property type="match status" value="1"/>
</dbReference>
<dbReference type="Pfam" id="PF07995">
    <property type="entry name" value="GSDH"/>
    <property type="match status" value="1"/>
</dbReference>
<dbReference type="EMBL" id="BAAAGS010000107">
    <property type="protein sequence ID" value="GAA0563933.1"/>
    <property type="molecule type" value="Genomic_DNA"/>
</dbReference>
<reference evidence="6 7" key="1">
    <citation type="journal article" date="2019" name="Int. J. Syst. Evol. Microbiol.">
        <title>The Global Catalogue of Microorganisms (GCM) 10K type strain sequencing project: providing services to taxonomists for standard genome sequencing and annotation.</title>
        <authorList>
            <consortium name="The Broad Institute Genomics Platform"/>
            <consortium name="The Broad Institute Genome Sequencing Center for Infectious Disease"/>
            <person name="Wu L."/>
            <person name="Ma J."/>
        </authorList>
    </citation>
    <scope>NUCLEOTIDE SEQUENCE [LARGE SCALE GENOMIC DNA]</scope>
    <source>
        <strain evidence="6 7">JCM 10303</strain>
    </source>
</reference>
<dbReference type="InterPro" id="IPR012938">
    <property type="entry name" value="Glc/Sorbosone_DH"/>
</dbReference>
<dbReference type="PANTHER" id="PTHR19328">
    <property type="entry name" value="HEDGEHOG-INTERACTING PROTEIN"/>
    <property type="match status" value="1"/>
</dbReference>
<accession>A0ABN1EDV8</accession>
<evidence type="ECO:0000313" key="7">
    <source>
        <dbReference type="Proteomes" id="UP001500729"/>
    </source>
</evidence>